<evidence type="ECO:0008006" key="5">
    <source>
        <dbReference type="Google" id="ProtNLM"/>
    </source>
</evidence>
<feature type="transmembrane region" description="Helical" evidence="2">
    <location>
        <begin position="149"/>
        <end position="173"/>
    </location>
</feature>
<name>A0AAU9IZL4_9CILI</name>
<feature type="region of interest" description="Disordered" evidence="1">
    <location>
        <begin position="845"/>
        <end position="864"/>
    </location>
</feature>
<feature type="transmembrane region" description="Helical" evidence="2">
    <location>
        <begin position="1357"/>
        <end position="1377"/>
    </location>
</feature>
<proteinExistence type="predicted"/>
<dbReference type="PANTHER" id="PTHR31600:SF2">
    <property type="entry name" value="GAMETE ENRICHED GENE 10 PROTEIN-RELATED"/>
    <property type="match status" value="1"/>
</dbReference>
<feature type="transmembrane region" description="Helical" evidence="2">
    <location>
        <begin position="111"/>
        <end position="134"/>
    </location>
</feature>
<sequence length="1403" mass="163324">MSRDLDTATKENSDFHVFLSQSLFSNRIKEYLYGFFGQLFKTKYSHKVKFRIQLVYELLINFTFILQLSPLWWSPSMKASGWSSYRGFWQGIAFVSYDEVCAYFSIMNFCLYGTIFLIGSCIGSFLIFGFYIYFGKEIPLILSILPRKIAVLLTTVCIIPSTMIFVMMIKYSIVKYEKIQEYAGEMSSSVYNYGVWGVFLGLFCLWALIFVNIFSESFSCDMKHSHSQKNLKARSCASFDLQRRGFYMIMCILYVSFGNSDHAFAYQIVLLMGSLYLFTICVKSAQYFNVIENSIQACNLAVISSTLLFFIFAQILDNALIIMLFTFCILPIVVYLTTIMVNKKYQNLRKNPNIPINQYEFERKFRHLLSGEKATNKTKILNLFLKFWKESQFIKDKLFVIWEFNFCLDMLKDERLARIKLSKIAYAKSSFEGDVQEWRLFNWLVRKKHSSFPDTSYLEYLKEFSRIRSQDEELCMILTELQAEFSLKKPRIQKLVNLVRRSAQHILYVSDGYKNLIEKYKKLEAFEIYASYLDDILSYHEEAKAIVRKKNGINFFNINRDARSLENYGKDLAAILVSCSDENFGTIVYINEKAAQVLKSTVGNILGSSIMNYIPQPYDSLHENLMRNFILQCDSISLSTHEKLFIQSHGGYIVECNFLIKLTAFHNCAYFLISFRPAPNIREIALITDEGIIMAHTELFSYYLTNQEKDLKNKNLSEFLPFSNIENLHDFEPWILPYGLSEMLLVKTKKQIKNISLNILILIHDENEIKKWKEGQSEDIIRHLGSFQMPTEDNESTNNVVPFFPKQKPFEVKFHSMNSQSTSTKLVEKTETDIFARSDETYIDQGYEESQPNDKRSNSSKASSIKNPAAELLNHTEKLLSNTKRKIKILLIVLFLVMSSVIITVVGILAYMKNDVLHTNALSSFRHFGDLIYEFGLSADLSLTLDTLIKTDSSYTKIDKVADSLEGVVLDLEYLQESIFQDFEKWSYCKSYEITDRSVIPLWIFDEKRPEILFNNLYDAIARFITNGKNVISSVRREKNYEKYAKFLFVNGLGNMFHYSNLTMSELVDCEVDRVKSTGEMINILLLFGFGTLGILVLVIVGYIILVSKKYDEFWNFILNHTQLQMIMIRCAAIDRLATTHGVENTFDVNLDDKIKPSYIRKVKGTLYKEYIRRLMIFFVIAASYYLLIFNYLYPNLDQTMINRPKLLNNFIIRRSLLSRSSIFSQRNYHDFYYYCLPDLYNSPNSETIKDLTIKKLKEKNTEINEQKFFNLISSELKRRLYETSEATIKELKEGTQAAIDVIIRDIENYGNSSYAYEDSVLEFASKVKVIQDEIGEEFDLADRDSKNIIDSQLNTIINTTIIYSVALSALFFFYYFPYLNLQMNQLKLFAVLPSILPTQIDY</sequence>
<keyword evidence="2" id="KW-0472">Membrane</keyword>
<dbReference type="Proteomes" id="UP001162131">
    <property type="component" value="Unassembled WGS sequence"/>
</dbReference>
<gene>
    <name evidence="3" type="ORF">BSTOLATCC_MIC17747</name>
</gene>
<feature type="transmembrane region" description="Helical" evidence="2">
    <location>
        <begin position="54"/>
        <end position="73"/>
    </location>
</feature>
<reference evidence="3" key="1">
    <citation type="submission" date="2021-09" db="EMBL/GenBank/DDBJ databases">
        <authorList>
            <consortium name="AG Swart"/>
            <person name="Singh M."/>
            <person name="Singh A."/>
            <person name="Seah K."/>
            <person name="Emmerich C."/>
        </authorList>
    </citation>
    <scope>NUCLEOTIDE SEQUENCE</scope>
    <source>
        <strain evidence="3">ATCC30299</strain>
    </source>
</reference>
<keyword evidence="2" id="KW-1133">Transmembrane helix</keyword>
<evidence type="ECO:0000256" key="1">
    <source>
        <dbReference type="SAM" id="MobiDB-lite"/>
    </source>
</evidence>
<feature type="transmembrane region" description="Helical" evidence="2">
    <location>
        <begin position="294"/>
        <end position="313"/>
    </location>
</feature>
<feature type="transmembrane region" description="Helical" evidence="2">
    <location>
        <begin position="263"/>
        <end position="282"/>
    </location>
</feature>
<evidence type="ECO:0000256" key="2">
    <source>
        <dbReference type="SAM" id="Phobius"/>
    </source>
</evidence>
<protein>
    <recommendedName>
        <fullName evidence="5">PAS domain-containing protein</fullName>
    </recommendedName>
</protein>
<organism evidence="3 4">
    <name type="scientific">Blepharisma stoltei</name>
    <dbReference type="NCBI Taxonomy" id="1481888"/>
    <lineage>
        <taxon>Eukaryota</taxon>
        <taxon>Sar</taxon>
        <taxon>Alveolata</taxon>
        <taxon>Ciliophora</taxon>
        <taxon>Postciliodesmatophora</taxon>
        <taxon>Heterotrichea</taxon>
        <taxon>Heterotrichida</taxon>
        <taxon>Blepharismidae</taxon>
        <taxon>Blepharisma</taxon>
    </lineage>
</organism>
<feature type="transmembrane region" description="Helical" evidence="2">
    <location>
        <begin position="319"/>
        <end position="341"/>
    </location>
</feature>
<comment type="caution">
    <text evidence="3">The sequence shown here is derived from an EMBL/GenBank/DDBJ whole genome shotgun (WGS) entry which is preliminary data.</text>
</comment>
<feature type="transmembrane region" description="Helical" evidence="2">
    <location>
        <begin position="193"/>
        <end position="215"/>
    </location>
</feature>
<feature type="transmembrane region" description="Helical" evidence="2">
    <location>
        <begin position="931"/>
        <end position="949"/>
    </location>
</feature>
<keyword evidence="4" id="KW-1185">Reference proteome</keyword>
<feature type="transmembrane region" description="Helical" evidence="2">
    <location>
        <begin position="1084"/>
        <end position="1106"/>
    </location>
</feature>
<dbReference type="EMBL" id="CAJZBQ010000017">
    <property type="protein sequence ID" value="CAG9317126.1"/>
    <property type="molecule type" value="Genomic_DNA"/>
</dbReference>
<feature type="transmembrane region" description="Helical" evidence="2">
    <location>
        <begin position="889"/>
        <end position="911"/>
    </location>
</feature>
<accession>A0AAU9IZL4</accession>
<feature type="transmembrane region" description="Helical" evidence="2">
    <location>
        <begin position="1175"/>
        <end position="1194"/>
    </location>
</feature>
<dbReference type="InterPro" id="IPR052994">
    <property type="entry name" value="Tiny_macrocysts_regulators"/>
</dbReference>
<keyword evidence="2" id="KW-0812">Transmembrane</keyword>
<dbReference type="PANTHER" id="PTHR31600">
    <property type="entry name" value="TINY MACROCYSTS PROTEIN B-RELATED"/>
    <property type="match status" value="1"/>
</dbReference>
<evidence type="ECO:0000313" key="3">
    <source>
        <dbReference type="EMBL" id="CAG9317126.1"/>
    </source>
</evidence>
<evidence type="ECO:0000313" key="4">
    <source>
        <dbReference type="Proteomes" id="UP001162131"/>
    </source>
</evidence>